<dbReference type="InterPro" id="IPR029058">
    <property type="entry name" value="AB_hydrolase_fold"/>
</dbReference>
<dbReference type="AlphaFoldDB" id="A0A2I7SFF8"/>
<dbReference type="GO" id="GO:0016787">
    <property type="term" value="F:hydrolase activity"/>
    <property type="evidence" value="ECO:0007669"/>
    <property type="project" value="UniProtKB-KW"/>
</dbReference>
<name>A0A2I7SFF8_9FLAO</name>
<dbReference type="PANTHER" id="PTHR46438">
    <property type="entry name" value="ALPHA/BETA-HYDROLASES SUPERFAMILY PROTEIN"/>
    <property type="match status" value="1"/>
</dbReference>
<dbReference type="EMBL" id="CP025938">
    <property type="protein sequence ID" value="AUS04604.1"/>
    <property type="molecule type" value="Genomic_DNA"/>
</dbReference>
<gene>
    <name evidence="2" type="ORF">C1A40_03560</name>
</gene>
<dbReference type="Proteomes" id="UP000236592">
    <property type="component" value="Chromosome"/>
</dbReference>
<dbReference type="OrthoDB" id="9785847at2"/>
<keyword evidence="2" id="KW-0378">Hydrolase</keyword>
<dbReference type="InterPro" id="IPR000073">
    <property type="entry name" value="AB_hydrolase_1"/>
</dbReference>
<feature type="domain" description="AB hydrolase-1" evidence="1">
    <location>
        <begin position="75"/>
        <end position="173"/>
    </location>
</feature>
<accession>A0A2I7SFF8</accession>
<proteinExistence type="predicted"/>
<keyword evidence="3" id="KW-1185">Reference proteome</keyword>
<organism evidence="2 3">
    <name type="scientific">Pseudotamlana carrageenivorans</name>
    <dbReference type="NCBI Taxonomy" id="2069432"/>
    <lineage>
        <taxon>Bacteria</taxon>
        <taxon>Pseudomonadati</taxon>
        <taxon>Bacteroidota</taxon>
        <taxon>Flavobacteriia</taxon>
        <taxon>Flavobacteriales</taxon>
        <taxon>Flavobacteriaceae</taxon>
        <taxon>Pseudotamlana</taxon>
    </lineage>
</organism>
<dbReference type="Gene3D" id="3.40.50.1820">
    <property type="entry name" value="alpha/beta hydrolase"/>
    <property type="match status" value="1"/>
</dbReference>
<dbReference type="KEGG" id="taj:C1A40_03560"/>
<sequence length="275" mass="31026">MSKIIPQILGKTINSLGLILPKLAAKYAVKLFSTPQKGKITEDQTAFLNTAIKDSVTYNDITIQTYLWGGSKDTILLVHGWESNTFRWKDLIELLQQEDYNIVAIDAPAHGNSSNKIFNAPLYSECIHEVVKTYKPKIIIGHSIGATASIIAQENHDLPSVEKNVLLGAPSNLAISVKNYANFMGLNNRVRKAIDAYYLKHFNHLPSHYCAENFYKNNHTAGIIIHDKQDKIISYREALDIKKHYKNAELIKTRGLGHRLKSDAVYQHILEFLKA</sequence>
<reference evidence="3" key="1">
    <citation type="submission" date="2018-01" db="EMBL/GenBank/DDBJ databases">
        <title>Complete genome of Tamlana sp. UJ94.</title>
        <authorList>
            <person name="Jung J."/>
            <person name="Chung D."/>
            <person name="Bae S.S."/>
            <person name="Baek K."/>
        </authorList>
    </citation>
    <scope>NUCLEOTIDE SEQUENCE [LARGE SCALE GENOMIC DNA]</scope>
    <source>
        <strain evidence="3">UJ94</strain>
    </source>
</reference>
<dbReference type="PANTHER" id="PTHR46438:SF11">
    <property type="entry name" value="LIPASE-RELATED"/>
    <property type="match status" value="1"/>
</dbReference>
<evidence type="ECO:0000259" key="1">
    <source>
        <dbReference type="Pfam" id="PF12697"/>
    </source>
</evidence>
<protein>
    <submittedName>
        <fullName evidence="2">Alpha/beta hydrolase</fullName>
    </submittedName>
</protein>
<dbReference type="SUPFAM" id="SSF53474">
    <property type="entry name" value="alpha/beta-Hydrolases"/>
    <property type="match status" value="1"/>
</dbReference>
<evidence type="ECO:0000313" key="2">
    <source>
        <dbReference type="EMBL" id="AUS04604.1"/>
    </source>
</evidence>
<dbReference type="RefSeq" id="WP_102994705.1">
    <property type="nucleotide sequence ID" value="NZ_CP025938.1"/>
</dbReference>
<evidence type="ECO:0000313" key="3">
    <source>
        <dbReference type="Proteomes" id="UP000236592"/>
    </source>
</evidence>
<dbReference type="Pfam" id="PF12697">
    <property type="entry name" value="Abhydrolase_6"/>
    <property type="match status" value="1"/>
</dbReference>